<dbReference type="Pfam" id="PF07752">
    <property type="entry name" value="S-layer"/>
    <property type="match status" value="2"/>
</dbReference>
<gene>
    <name evidence="4" type="ORF">SAMN04488587_0996</name>
</gene>
<dbReference type="PROSITE" id="PS51257">
    <property type="entry name" value="PROKAR_LIPOPROTEIN"/>
    <property type="match status" value="1"/>
</dbReference>
<proteinExistence type="predicted"/>
<feature type="domain" description="S-layer family duplication" evidence="3">
    <location>
        <begin position="434"/>
        <end position="688"/>
    </location>
</feature>
<dbReference type="OrthoDB" id="240412at2157"/>
<dbReference type="NCBIfam" id="TIGR01567">
    <property type="entry name" value="S_layer_rel_Mac"/>
    <property type="match status" value="2"/>
</dbReference>
<protein>
    <submittedName>
        <fullName evidence="4">S-layer family duplication domain-containing protein</fullName>
    </submittedName>
</protein>
<sequence length="1298" mass="141670">MNKGLKLLLMSLLIVGMSCGVAMAATTLNDSVSPTLGSTTDTFLYKINFTDTENDTADYVKLTLDGTDYFMSAVDSNDHTTTDGKEYATVTIGPFAAGSYAFSYEAANGTDIVLAAHPGTLTVTEPLAITGQTPPSPVSTQQGVSQTFEMNTNRIATVEWLIDGVVFETHTDTDSASYSNSTTPVGNNYNVTARATNGSESVQYSWDWTVTSSNTLPVLGSEDILPSDSGTPSTEFSFRITYSDAENETPTYVRVVIEGTPYDMDPLDPLNNNYVGGVEYFYNDTFPEDNYNYNFVTRNANSSEISSGSFSFSSSASDHEPTLTDIEVNGIPDVSIGSTFFFNVTYTDQENQEPDYIYVNIDGINETMLKVDDSDNTYTNGVDYSYNTTFSEAKEYTYQFFTSDGNFSVNTAPENVTVQTANFYSGDRIWDADAGQSLDYTWNALSYSGFYYDLESGLGSETMTIHLDSDSDRNIGDGDLEYATTPITTDFERSAWGSYQIIGFMAERYFAGYTSNTSSEITFDDISMMSKGQLSKVLIDSDDKQSVYSGAGLVLEDGYVLNVVEVDKNGDRVFVILSKDGSEVDEMVLSSRDTYTYEVDLGDVDDVPIIAVYFKEIFSGIETNAIFIEGIFQISDEYIEVESGDDFEAMEVKSISSTQIRMENEDSIDLDEGDIVDIMGKLKFIVADDEDGTLRFAPFVDMSEPGTYELRGTIAENEGLNWTPLNFEGFYYNIDEGIGTESLSIVALDGRSIDEDDLVYTTSPEPVSFERGEWGKYEVIGFMAEKYFAGYPEDAFEDGSKSVSMMSRGQLSKVLIDEDDKKSVFGGSSIILEEGYSLEIIEVNKDGDKVFVELLKDGDTVDSTVLSSGNPYIYEEDLGDVDDVPIIAVNFKEIFSGTETTAVFIEGIFQISDDYVEIESGDDYGEMEVKTISSSKIEMRNSDDISLSRDDEVEIMGDISFKVADSSDVRYYPFVEVTVEPEEALDVEVDPKVVVEGDEITVTVISRGSLVNDATVKAGSIVLGTTDDEGVVEYKFFSDGTYTITAEKDGYATGTAELEVISPDDLSRKISIEVSPEVIYEGNLVTFTIVKAIGGDPMEDVRLSLDGKTIGQTGSDGIVTDVLTETGMHKLIAEKDGFLNAELNIEVKEMQAKFEFSDLVLDPIEVRSGKDVEITLNAVNNGNAEGSYTVELVVNNNVTDTQEISLGVNETTEVTFEYPSGEPGSYLVKVGGMTATLEVVEGVSTILYLLGGLAVAVLGGAAYLFTAGGWTIETAGPKASEAMAALSEKISNLLSRGK</sequence>
<dbReference type="Gene3D" id="2.60.40.10">
    <property type="entry name" value="Immunoglobulins"/>
    <property type="match status" value="1"/>
</dbReference>
<evidence type="ECO:0000313" key="5">
    <source>
        <dbReference type="Proteomes" id="UP000243338"/>
    </source>
</evidence>
<keyword evidence="1" id="KW-0472">Membrane</keyword>
<evidence type="ECO:0000313" key="4">
    <source>
        <dbReference type="EMBL" id="SES78832.1"/>
    </source>
</evidence>
<keyword evidence="1" id="KW-1133">Transmembrane helix</keyword>
<dbReference type="Gene3D" id="2.60.40.1120">
    <property type="entry name" value="Carboxypeptidase-like, regulatory domain"/>
    <property type="match status" value="1"/>
</dbReference>
<organism evidence="4 5">
    <name type="scientific">Methanococcoides vulcani</name>
    <dbReference type="NCBI Taxonomy" id="1353158"/>
    <lineage>
        <taxon>Archaea</taxon>
        <taxon>Methanobacteriati</taxon>
        <taxon>Methanobacteriota</taxon>
        <taxon>Stenosarchaea group</taxon>
        <taxon>Methanomicrobia</taxon>
        <taxon>Methanosarcinales</taxon>
        <taxon>Methanosarcinaceae</taxon>
        <taxon>Methanococcoides</taxon>
    </lineage>
</organism>
<evidence type="ECO:0000259" key="3">
    <source>
        <dbReference type="Pfam" id="PF07752"/>
    </source>
</evidence>
<dbReference type="Gene3D" id="2.60.40.4190">
    <property type="match status" value="2"/>
</dbReference>
<dbReference type="Proteomes" id="UP000243338">
    <property type="component" value="Unassembled WGS sequence"/>
</dbReference>
<feature type="transmembrane region" description="Helical" evidence="1">
    <location>
        <begin position="1246"/>
        <end position="1265"/>
    </location>
</feature>
<evidence type="ECO:0000259" key="2">
    <source>
        <dbReference type="Pfam" id="PF07705"/>
    </source>
</evidence>
<feature type="domain" description="CARDB" evidence="2">
    <location>
        <begin position="1162"/>
        <end position="1230"/>
    </location>
</feature>
<name>A0A1H9ZB37_9EURY</name>
<keyword evidence="1" id="KW-0812">Transmembrane</keyword>
<dbReference type="InterPro" id="IPR013783">
    <property type="entry name" value="Ig-like_fold"/>
</dbReference>
<dbReference type="Gene3D" id="2.60.98.40">
    <property type="match status" value="2"/>
</dbReference>
<keyword evidence="5" id="KW-1185">Reference proteome</keyword>
<feature type="domain" description="S-layer family duplication" evidence="3">
    <location>
        <begin position="713"/>
        <end position="965"/>
    </location>
</feature>
<dbReference type="InterPro" id="IPR006457">
    <property type="entry name" value="S_layer-rel_Mac"/>
</dbReference>
<dbReference type="EMBL" id="FOHQ01000002">
    <property type="protein sequence ID" value="SES78832.1"/>
    <property type="molecule type" value="Genomic_DNA"/>
</dbReference>
<dbReference type="InterPro" id="IPR011635">
    <property type="entry name" value="CARDB"/>
</dbReference>
<accession>A0A1H9ZB37</accession>
<reference evidence="5" key="1">
    <citation type="submission" date="2016-10" db="EMBL/GenBank/DDBJ databases">
        <authorList>
            <person name="Varghese N."/>
            <person name="Submissions S."/>
        </authorList>
    </citation>
    <scope>NUCLEOTIDE SEQUENCE [LARGE SCALE GENOMIC DNA]</scope>
    <source>
        <strain evidence="5">SLH 33</strain>
    </source>
</reference>
<dbReference type="Pfam" id="PF07705">
    <property type="entry name" value="CARDB"/>
    <property type="match status" value="1"/>
</dbReference>
<evidence type="ECO:0000256" key="1">
    <source>
        <dbReference type="SAM" id="Phobius"/>
    </source>
</evidence>
<dbReference type="STRING" id="1353158.SAMN04488587_0996"/>